<dbReference type="SUPFAM" id="SSF54160">
    <property type="entry name" value="Chromo domain-like"/>
    <property type="match status" value="1"/>
</dbReference>
<evidence type="ECO:0000313" key="2">
    <source>
        <dbReference type="Proteomes" id="UP000001542"/>
    </source>
</evidence>
<dbReference type="KEGG" id="tva:4769793"/>
<dbReference type="Gene3D" id="2.40.50.40">
    <property type="match status" value="1"/>
</dbReference>
<keyword evidence="2" id="KW-1185">Reference proteome</keyword>
<reference evidence="1" key="1">
    <citation type="submission" date="2006-10" db="EMBL/GenBank/DDBJ databases">
        <authorList>
            <person name="Amadeo P."/>
            <person name="Zhao Q."/>
            <person name="Wortman J."/>
            <person name="Fraser-Liggett C."/>
            <person name="Carlton J."/>
        </authorList>
    </citation>
    <scope>NUCLEOTIDE SEQUENCE</scope>
    <source>
        <strain evidence="1">G3</strain>
    </source>
</reference>
<dbReference type="EMBL" id="DS113312">
    <property type="protein sequence ID" value="EAY11835.1"/>
    <property type="molecule type" value="Genomic_DNA"/>
</dbReference>
<dbReference type="VEuPathDB" id="TrichDB:TVAGG3_0394720"/>
<evidence type="ECO:0000313" key="1">
    <source>
        <dbReference type="EMBL" id="EAY11835.1"/>
    </source>
</evidence>
<name>A2E6B2_TRIV3</name>
<proteinExistence type="predicted"/>
<dbReference type="CDD" id="cd00024">
    <property type="entry name" value="CD_CSD"/>
    <property type="match status" value="1"/>
</dbReference>
<dbReference type="VEuPathDB" id="TrichDB:TVAG_459070"/>
<dbReference type="InParanoid" id="A2E6B2"/>
<dbReference type="Proteomes" id="UP000001542">
    <property type="component" value="Unassembled WGS sequence"/>
</dbReference>
<sequence length="165" mass="18797">MSNNSQEIVYISSSDYSDEDVSVPKIEKIVNQRLTSAKRLQFLVKRQNCPETWELASSLTNESKHIREYLNSIPALKKNVDTQTENATVVSSEEILIPINDIDISSTNDTPTSIYQVSQGNVYYKTENGTQKSLSIQLFTDRYPSLLADFFYTRYKDAALRNGPR</sequence>
<dbReference type="RefSeq" id="XP_001324058.1">
    <property type="nucleotide sequence ID" value="XM_001324023.1"/>
</dbReference>
<protein>
    <recommendedName>
        <fullName evidence="3">Chromo domain-containing protein</fullName>
    </recommendedName>
</protein>
<dbReference type="AlphaFoldDB" id="A2E6B2"/>
<accession>A2E6B2</accession>
<gene>
    <name evidence="1" type="ORF">TVAG_459070</name>
</gene>
<organism evidence="1 2">
    <name type="scientific">Trichomonas vaginalis (strain ATCC PRA-98 / G3)</name>
    <dbReference type="NCBI Taxonomy" id="412133"/>
    <lineage>
        <taxon>Eukaryota</taxon>
        <taxon>Metamonada</taxon>
        <taxon>Parabasalia</taxon>
        <taxon>Trichomonadida</taxon>
        <taxon>Trichomonadidae</taxon>
        <taxon>Trichomonas</taxon>
    </lineage>
</organism>
<dbReference type="InterPro" id="IPR016197">
    <property type="entry name" value="Chromo-like_dom_sf"/>
</dbReference>
<reference evidence="1" key="2">
    <citation type="journal article" date="2007" name="Science">
        <title>Draft genome sequence of the sexually transmitted pathogen Trichomonas vaginalis.</title>
        <authorList>
            <person name="Carlton J.M."/>
            <person name="Hirt R.P."/>
            <person name="Silva J.C."/>
            <person name="Delcher A.L."/>
            <person name="Schatz M."/>
            <person name="Zhao Q."/>
            <person name="Wortman J.R."/>
            <person name="Bidwell S.L."/>
            <person name="Alsmark U.C.M."/>
            <person name="Besteiro S."/>
            <person name="Sicheritz-Ponten T."/>
            <person name="Noel C.J."/>
            <person name="Dacks J.B."/>
            <person name="Foster P.G."/>
            <person name="Simillion C."/>
            <person name="Van de Peer Y."/>
            <person name="Miranda-Saavedra D."/>
            <person name="Barton G.J."/>
            <person name="Westrop G.D."/>
            <person name="Mueller S."/>
            <person name="Dessi D."/>
            <person name="Fiori P.L."/>
            <person name="Ren Q."/>
            <person name="Paulsen I."/>
            <person name="Zhang H."/>
            <person name="Bastida-Corcuera F.D."/>
            <person name="Simoes-Barbosa A."/>
            <person name="Brown M.T."/>
            <person name="Hayes R.D."/>
            <person name="Mukherjee M."/>
            <person name="Okumura C.Y."/>
            <person name="Schneider R."/>
            <person name="Smith A.J."/>
            <person name="Vanacova S."/>
            <person name="Villalvazo M."/>
            <person name="Haas B.J."/>
            <person name="Pertea M."/>
            <person name="Feldblyum T.V."/>
            <person name="Utterback T.R."/>
            <person name="Shu C.L."/>
            <person name="Osoegawa K."/>
            <person name="de Jong P.J."/>
            <person name="Hrdy I."/>
            <person name="Horvathova L."/>
            <person name="Zubacova Z."/>
            <person name="Dolezal P."/>
            <person name="Malik S.B."/>
            <person name="Logsdon J.M. Jr."/>
            <person name="Henze K."/>
            <person name="Gupta A."/>
            <person name="Wang C.C."/>
            <person name="Dunne R.L."/>
            <person name="Upcroft J.A."/>
            <person name="Upcroft P."/>
            <person name="White O."/>
            <person name="Salzberg S.L."/>
            <person name="Tang P."/>
            <person name="Chiu C.-H."/>
            <person name="Lee Y.-S."/>
            <person name="Embley T.M."/>
            <person name="Coombs G.H."/>
            <person name="Mottram J.C."/>
            <person name="Tachezy J."/>
            <person name="Fraser-Liggett C.M."/>
            <person name="Johnson P.J."/>
        </authorList>
    </citation>
    <scope>NUCLEOTIDE SEQUENCE [LARGE SCALE GENOMIC DNA]</scope>
    <source>
        <strain evidence="1">G3</strain>
    </source>
</reference>
<evidence type="ECO:0008006" key="3">
    <source>
        <dbReference type="Google" id="ProtNLM"/>
    </source>
</evidence>